<dbReference type="HOGENOM" id="CLU_094090_0_0_11"/>
<reference evidence="2 3" key="2">
    <citation type="submission" date="2008-10" db="EMBL/GenBank/DDBJ databases">
        <authorList>
            <person name="Fulton L."/>
            <person name="Clifton S."/>
            <person name="Fulton B."/>
            <person name="Xu J."/>
            <person name="Minx P."/>
            <person name="Pepin K.H."/>
            <person name="Johnson M."/>
            <person name="Thiruvilangam P."/>
            <person name="Bhonagiri V."/>
            <person name="Nash W.E."/>
            <person name="Mardis E.R."/>
            <person name="Wilson R.K."/>
        </authorList>
    </citation>
    <scope>NUCLEOTIDE SEQUENCE [LARGE SCALE GENOMIC DNA]</scope>
    <source>
        <strain evidence="2 3">DSM 13279</strain>
    </source>
</reference>
<feature type="transmembrane region" description="Helical" evidence="1">
    <location>
        <begin position="52"/>
        <end position="70"/>
    </location>
</feature>
<name>B6GBD4_9ACTN</name>
<reference evidence="2 3" key="1">
    <citation type="submission" date="2008-10" db="EMBL/GenBank/DDBJ databases">
        <title>Draft genome sequence of Collinsella stercoris (DSM 13279).</title>
        <authorList>
            <person name="Sudarsanam P."/>
            <person name="Ley R."/>
            <person name="Guruge J."/>
            <person name="Turnbaugh P.J."/>
            <person name="Mahowald M."/>
            <person name="Liep D."/>
            <person name="Gordon J."/>
        </authorList>
    </citation>
    <scope>NUCLEOTIDE SEQUENCE [LARGE SCALE GENOMIC DNA]</scope>
    <source>
        <strain evidence="2 3">DSM 13279</strain>
    </source>
</reference>
<comment type="caution">
    <text evidence="2">The sequence shown here is derived from an EMBL/GenBank/DDBJ whole genome shotgun (WGS) entry which is preliminary data.</text>
</comment>
<sequence length="216" mass="22301">MHPSTHLANSDHTIQHSCTKEHTMSQNASAQPSGTARTVAATERGGLDIKSLVLLAVLLAAGFILNFTVGKAISTISGGAIAPEFIISAFCLAILVIRPSVPQALIIGLISAAVIQVTTTSPGIDFVAEGVAAIVMALIVKAGMRTAAKAVTPVVGTFVTTFLSGFIFMLIKMALMGFATELAAVMMPVIALTAVFNAILVGALYPPIKKALDLND</sequence>
<proteinExistence type="predicted"/>
<dbReference type="STRING" id="445975.COLSTE_01393"/>
<protein>
    <submittedName>
        <fullName evidence="2">Uncharacterized protein</fullName>
    </submittedName>
</protein>
<evidence type="ECO:0000256" key="1">
    <source>
        <dbReference type="SAM" id="Phobius"/>
    </source>
</evidence>
<dbReference type="AlphaFoldDB" id="B6GBD4"/>
<gene>
    <name evidence="2" type="ORF">COLSTE_01393</name>
</gene>
<feature type="transmembrane region" description="Helical" evidence="1">
    <location>
        <begin position="183"/>
        <end position="205"/>
    </location>
</feature>
<dbReference type="EMBL" id="ABXJ01000073">
    <property type="protein sequence ID" value="EEA90396.1"/>
    <property type="molecule type" value="Genomic_DNA"/>
</dbReference>
<keyword evidence="1" id="KW-0472">Membrane</keyword>
<accession>B6GBD4</accession>
<feature type="transmembrane region" description="Helical" evidence="1">
    <location>
        <begin position="151"/>
        <end position="171"/>
    </location>
</feature>
<feature type="transmembrane region" description="Helical" evidence="1">
    <location>
        <begin position="126"/>
        <end position="144"/>
    </location>
</feature>
<evidence type="ECO:0000313" key="3">
    <source>
        <dbReference type="Proteomes" id="UP000003560"/>
    </source>
</evidence>
<keyword evidence="3" id="KW-1185">Reference proteome</keyword>
<evidence type="ECO:0000313" key="2">
    <source>
        <dbReference type="EMBL" id="EEA90396.1"/>
    </source>
</evidence>
<feature type="transmembrane region" description="Helical" evidence="1">
    <location>
        <begin position="104"/>
        <end position="120"/>
    </location>
</feature>
<dbReference type="Proteomes" id="UP000003560">
    <property type="component" value="Unassembled WGS sequence"/>
</dbReference>
<organism evidence="2 3">
    <name type="scientific">Collinsella stercoris DSM 13279</name>
    <dbReference type="NCBI Taxonomy" id="445975"/>
    <lineage>
        <taxon>Bacteria</taxon>
        <taxon>Bacillati</taxon>
        <taxon>Actinomycetota</taxon>
        <taxon>Coriobacteriia</taxon>
        <taxon>Coriobacteriales</taxon>
        <taxon>Coriobacteriaceae</taxon>
        <taxon>Collinsella</taxon>
    </lineage>
</organism>
<keyword evidence="1" id="KW-1133">Transmembrane helix</keyword>
<dbReference type="eggNOG" id="COG1122">
    <property type="taxonomic scope" value="Bacteria"/>
</dbReference>
<feature type="transmembrane region" description="Helical" evidence="1">
    <location>
        <begin position="76"/>
        <end position="97"/>
    </location>
</feature>
<keyword evidence="1" id="KW-0812">Transmembrane</keyword>